<evidence type="ECO:0000313" key="2">
    <source>
        <dbReference type="EMBL" id="ADH70949.1"/>
    </source>
</evidence>
<dbReference type="InterPro" id="IPR051908">
    <property type="entry name" value="Ribosomal_N-acetyltransferase"/>
</dbReference>
<dbReference type="GO" id="GO:0005737">
    <property type="term" value="C:cytoplasm"/>
    <property type="evidence" value="ECO:0007669"/>
    <property type="project" value="TreeGrafter"/>
</dbReference>
<dbReference type="Gene3D" id="3.40.630.30">
    <property type="match status" value="1"/>
</dbReference>
<dbReference type="AlphaFoldDB" id="D7B9U1"/>
<gene>
    <name evidence="2" type="ordered locus">Ndas_5570</name>
</gene>
<dbReference type="Proteomes" id="UP000002219">
    <property type="component" value="Chromosome 2"/>
</dbReference>
<dbReference type="STRING" id="446468.Ndas_5570"/>
<dbReference type="eggNOG" id="COG1670">
    <property type="taxonomic scope" value="Bacteria"/>
</dbReference>
<dbReference type="GO" id="GO:0008999">
    <property type="term" value="F:protein-N-terminal-alanine acetyltransferase activity"/>
    <property type="evidence" value="ECO:0007669"/>
    <property type="project" value="TreeGrafter"/>
</dbReference>
<evidence type="ECO:0000259" key="1">
    <source>
        <dbReference type="PROSITE" id="PS51186"/>
    </source>
</evidence>
<geneLocation type="plasmid" evidence="3">
    <name>pNDAS01</name>
</geneLocation>
<dbReference type="KEGG" id="nda:Ndas_5570"/>
<dbReference type="PROSITE" id="PS51186">
    <property type="entry name" value="GNAT"/>
    <property type="match status" value="1"/>
</dbReference>
<feature type="domain" description="N-acetyltransferase" evidence="1">
    <location>
        <begin position="30"/>
        <end position="195"/>
    </location>
</feature>
<reference evidence="2 3" key="1">
    <citation type="journal article" date="2010" name="Stand. Genomic Sci.">
        <title>Complete genome sequence of Nocardiopsis dassonvillei type strain (IMRU 509).</title>
        <authorList>
            <person name="Sun H."/>
            <person name="Lapidus A."/>
            <person name="Nolan M."/>
            <person name="Lucas S."/>
            <person name="Del Rio T.G."/>
            <person name="Tice H."/>
            <person name="Cheng J.F."/>
            <person name="Tapia R."/>
            <person name="Han C."/>
            <person name="Goodwin L."/>
            <person name="Pitluck S."/>
            <person name="Pagani I."/>
            <person name="Ivanova N."/>
            <person name="Mavromatis K."/>
            <person name="Mikhailova N."/>
            <person name="Pati A."/>
            <person name="Chen A."/>
            <person name="Palaniappan K."/>
            <person name="Land M."/>
            <person name="Hauser L."/>
            <person name="Chang Y.J."/>
            <person name="Jeffries C.D."/>
            <person name="Djao O.D."/>
            <person name="Rohde M."/>
            <person name="Sikorski J."/>
            <person name="Goker M."/>
            <person name="Woyke T."/>
            <person name="Bristow J."/>
            <person name="Eisen J.A."/>
            <person name="Markowitz V."/>
            <person name="Hugenholtz P."/>
            <person name="Kyrpides N.C."/>
            <person name="Klenk H.P."/>
        </authorList>
    </citation>
    <scope>NUCLEOTIDE SEQUENCE [LARGE SCALE GENOMIC DNA]</scope>
    <source>
        <strain evidence="3">ATCC 23218 / DSM 43111 / CIP 107115 / JCM 7437 / KCTC 9190 / NBRC 14626 / NCTC 10488 / NRRL B-5397 / IMRU 509</strain>
        <plasmid evidence="3">Chromosome 2</plasmid>
    </source>
</reference>
<evidence type="ECO:0000313" key="3">
    <source>
        <dbReference type="Proteomes" id="UP000002219"/>
    </source>
</evidence>
<name>D7B9U1_NOCDD</name>
<dbReference type="PANTHER" id="PTHR43441:SF2">
    <property type="entry name" value="FAMILY ACETYLTRANSFERASE, PUTATIVE (AFU_ORTHOLOGUE AFUA_7G00850)-RELATED"/>
    <property type="match status" value="1"/>
</dbReference>
<organism evidence="2 3">
    <name type="scientific">Nocardiopsis dassonvillei (strain ATCC 23218 / DSM 43111 / CIP 107115 / JCM 7437 / KCTC 9190 / NBRC 14626 / NCTC 10488 / NRRL B-5397 / IMRU 509)</name>
    <name type="common">Actinomadura dassonvillei</name>
    <dbReference type="NCBI Taxonomy" id="446468"/>
    <lineage>
        <taxon>Bacteria</taxon>
        <taxon>Bacillati</taxon>
        <taxon>Actinomycetota</taxon>
        <taxon>Actinomycetes</taxon>
        <taxon>Streptosporangiales</taxon>
        <taxon>Nocardiopsidaceae</taxon>
        <taxon>Nocardiopsis</taxon>
    </lineage>
</organism>
<dbReference type="InterPro" id="IPR000182">
    <property type="entry name" value="GNAT_dom"/>
</dbReference>
<dbReference type="SUPFAM" id="SSF55729">
    <property type="entry name" value="Acyl-CoA N-acyltransferases (Nat)"/>
    <property type="match status" value="1"/>
</dbReference>
<proteinExistence type="predicted"/>
<dbReference type="HOGENOM" id="CLU_013985_3_2_11"/>
<keyword evidence="3" id="KW-1185">Reference proteome</keyword>
<protein>
    <submittedName>
        <fullName evidence="2">GCN5-related N-acetyltransferase</fullName>
    </submittedName>
</protein>
<sequence length="207" mass="23189">MRPADPSGGIPVMVPPDVFRDQPVLTGERVRLEPLDAGTGEHFIEPVLRMDPEVRRLTGTHREFTREELVRWAATRPDHHDRADWVVFEREGGAAVGECALIDLDPDNASAGYRIALNGMSVTGRGYGTEATDLVLEYAFTVAGLHRVALEVFAFNTRAQRSYARSGFVREGVWRESLRWDGEWHDAVLMSVLAEEYAELRAARKKG</sequence>
<dbReference type="PANTHER" id="PTHR43441">
    <property type="entry name" value="RIBOSOMAL-PROTEIN-SERINE ACETYLTRANSFERASE"/>
    <property type="match status" value="1"/>
</dbReference>
<accession>D7B9U1</accession>
<dbReference type="Pfam" id="PF13302">
    <property type="entry name" value="Acetyltransf_3"/>
    <property type="match status" value="1"/>
</dbReference>
<dbReference type="InterPro" id="IPR016181">
    <property type="entry name" value="Acyl_CoA_acyltransferase"/>
</dbReference>
<dbReference type="EMBL" id="CP002041">
    <property type="protein sequence ID" value="ADH70949.1"/>
    <property type="molecule type" value="Genomic_DNA"/>
</dbReference>
<dbReference type="GO" id="GO:1990189">
    <property type="term" value="F:protein N-terminal-serine acetyltransferase activity"/>
    <property type="evidence" value="ECO:0007669"/>
    <property type="project" value="TreeGrafter"/>
</dbReference>